<dbReference type="SUPFAM" id="SSF88713">
    <property type="entry name" value="Glycoside hydrolase/deacetylase"/>
    <property type="match status" value="1"/>
</dbReference>
<evidence type="ECO:0000259" key="5">
    <source>
        <dbReference type="PROSITE" id="PS51677"/>
    </source>
</evidence>
<dbReference type="InterPro" id="IPR022560">
    <property type="entry name" value="DUF3473"/>
</dbReference>
<sequence length="286" mass="32403">MDSLTNAMSVDVEDWFQVQAFAGVIRRDDWDALAPRVVANTDRVLDRFARAGVRATFFTLGWVAERQPALIRRIVAAGHELASHGFGHERVYEIGPDAFRADIRRARRVLEDTGGTAVTGYRAPTFSIGPALTPWAHRILAEEGHRYSSSVFPVRHDLYGAPDAPRGPHRPFPDGVVELPMTTLRALGRNLPCAGGGWFRLLPYPVFRAGLRRVNRAERRPGIFYFHPWEVDPGQPRIDDAPRLSRFRHYSRLSSMAPRVDRLLRDFRWDRIDHVHAAQIGAVQES</sequence>
<dbReference type="InterPro" id="IPR014344">
    <property type="entry name" value="XrtA_polysacc_deacetyl"/>
</dbReference>
<dbReference type="CDD" id="cd10941">
    <property type="entry name" value="CE4_PuuE_HpPgdA_like_2"/>
    <property type="match status" value="1"/>
</dbReference>
<dbReference type="RefSeq" id="WP_377042400.1">
    <property type="nucleotide sequence ID" value="NZ_JBHLUN010000001.1"/>
</dbReference>
<feature type="domain" description="NodB homology" evidence="5">
    <location>
        <begin position="21"/>
        <end position="124"/>
    </location>
</feature>
<dbReference type="InterPro" id="IPR002509">
    <property type="entry name" value="NODB_dom"/>
</dbReference>
<evidence type="ECO:0000256" key="3">
    <source>
        <dbReference type="ARBA" id="ARBA00020071"/>
    </source>
</evidence>
<dbReference type="PROSITE" id="PS51677">
    <property type="entry name" value="NODB"/>
    <property type="match status" value="1"/>
</dbReference>
<dbReference type="InterPro" id="IPR045235">
    <property type="entry name" value="PuuE_HpPgdA-like"/>
</dbReference>
<protein>
    <recommendedName>
        <fullName evidence="3">Chitooligosaccharide deacetylase</fullName>
    </recommendedName>
    <alternativeName>
        <fullName evidence="4">Nodulation protein B</fullName>
    </alternativeName>
</protein>
<gene>
    <name evidence="6" type="ORF">ACFFGY_00585</name>
</gene>
<dbReference type="Pfam" id="PF01522">
    <property type="entry name" value="Polysacc_deac_1"/>
    <property type="match status" value="1"/>
</dbReference>
<evidence type="ECO:0000256" key="2">
    <source>
        <dbReference type="ARBA" id="ARBA00010973"/>
    </source>
</evidence>
<dbReference type="NCBIfam" id="TIGR03006">
    <property type="entry name" value="pepcterm_polyde"/>
    <property type="match status" value="1"/>
</dbReference>
<dbReference type="Proteomes" id="UP001589865">
    <property type="component" value="Unassembled WGS sequence"/>
</dbReference>
<evidence type="ECO:0000256" key="4">
    <source>
        <dbReference type="ARBA" id="ARBA00032976"/>
    </source>
</evidence>
<keyword evidence="7" id="KW-1185">Reference proteome</keyword>
<dbReference type="Gene3D" id="3.20.20.370">
    <property type="entry name" value="Glycoside hydrolase/deacetylase"/>
    <property type="match status" value="1"/>
</dbReference>
<dbReference type="Pfam" id="PF11959">
    <property type="entry name" value="DUF3473"/>
    <property type="match status" value="1"/>
</dbReference>
<comment type="function">
    <text evidence="1">Is involved in generating a small heat-stable compound (Nod), an acylated oligomer of N-acetylglucosamine, that stimulates mitosis in various plant protoplasts.</text>
</comment>
<evidence type="ECO:0000256" key="1">
    <source>
        <dbReference type="ARBA" id="ARBA00003236"/>
    </source>
</evidence>
<comment type="similarity">
    <text evidence="2">Belongs to the polysaccharide deacetylase family.</text>
</comment>
<evidence type="ECO:0000313" key="7">
    <source>
        <dbReference type="Proteomes" id="UP001589865"/>
    </source>
</evidence>
<organism evidence="6 7">
    <name type="scientific">Roseomonas elaeocarpi</name>
    <dbReference type="NCBI Taxonomy" id="907779"/>
    <lineage>
        <taxon>Bacteria</taxon>
        <taxon>Pseudomonadati</taxon>
        <taxon>Pseudomonadota</taxon>
        <taxon>Alphaproteobacteria</taxon>
        <taxon>Acetobacterales</taxon>
        <taxon>Roseomonadaceae</taxon>
        <taxon>Roseomonas</taxon>
    </lineage>
</organism>
<proteinExistence type="inferred from homology"/>
<comment type="caution">
    <text evidence="6">The sequence shown here is derived from an EMBL/GenBank/DDBJ whole genome shotgun (WGS) entry which is preliminary data.</text>
</comment>
<name>A0ABV6JLY1_9PROT</name>
<accession>A0ABV6JLY1</accession>
<dbReference type="PANTHER" id="PTHR47561">
    <property type="entry name" value="POLYSACCHARIDE DEACETYLASE FAMILY PROTEIN (AFU_ORTHOLOGUE AFUA_6G05030)"/>
    <property type="match status" value="1"/>
</dbReference>
<dbReference type="EMBL" id="JBHLUN010000001">
    <property type="protein sequence ID" value="MFC0406722.1"/>
    <property type="molecule type" value="Genomic_DNA"/>
</dbReference>
<dbReference type="InterPro" id="IPR011330">
    <property type="entry name" value="Glyco_hydro/deAcase_b/a-brl"/>
</dbReference>
<dbReference type="PANTHER" id="PTHR47561:SF1">
    <property type="entry name" value="POLYSACCHARIDE DEACETYLASE FAMILY PROTEIN (AFU_ORTHOLOGUE AFUA_6G05030)"/>
    <property type="match status" value="1"/>
</dbReference>
<reference evidence="6 7" key="1">
    <citation type="submission" date="2024-09" db="EMBL/GenBank/DDBJ databases">
        <authorList>
            <person name="Sun Q."/>
            <person name="Mori K."/>
        </authorList>
    </citation>
    <scope>NUCLEOTIDE SEQUENCE [LARGE SCALE GENOMIC DNA]</scope>
    <source>
        <strain evidence="6 7">TBRC 5777</strain>
    </source>
</reference>
<evidence type="ECO:0000313" key="6">
    <source>
        <dbReference type="EMBL" id="MFC0406722.1"/>
    </source>
</evidence>